<feature type="domain" description="Mechanosensitive ion channel MscS C-terminal" evidence="9">
    <location>
        <begin position="263"/>
        <end position="344"/>
    </location>
</feature>
<dbReference type="PANTHER" id="PTHR30221:SF1">
    <property type="entry name" value="SMALL-CONDUCTANCE MECHANOSENSITIVE CHANNEL"/>
    <property type="match status" value="1"/>
</dbReference>
<keyword evidence="4 7" id="KW-0812">Transmembrane</keyword>
<feature type="transmembrane region" description="Helical" evidence="7">
    <location>
        <begin position="12"/>
        <end position="35"/>
    </location>
</feature>
<feature type="transmembrane region" description="Helical" evidence="7">
    <location>
        <begin position="66"/>
        <end position="82"/>
    </location>
</feature>
<dbReference type="RefSeq" id="WP_134212806.1">
    <property type="nucleotide sequence ID" value="NZ_QFFZ01000006.1"/>
</dbReference>
<feature type="domain" description="Mechanosensitive ion channel transmembrane helices 2/3" evidence="10">
    <location>
        <begin position="146"/>
        <end position="186"/>
    </location>
</feature>
<comment type="caution">
    <text evidence="11">The sequence shown here is derived from an EMBL/GenBank/DDBJ whole genome shotgun (WGS) entry which is preliminary data.</text>
</comment>
<dbReference type="InterPro" id="IPR011066">
    <property type="entry name" value="MscS_channel_C_sf"/>
</dbReference>
<dbReference type="OrthoDB" id="9809206at2"/>
<evidence type="ECO:0000313" key="11">
    <source>
        <dbReference type="EMBL" id="TEB12601.1"/>
    </source>
</evidence>
<protein>
    <submittedName>
        <fullName evidence="11">Small-conductance mechanosensitive channel</fullName>
    </submittedName>
</protein>
<dbReference type="SUPFAM" id="SSF50182">
    <property type="entry name" value="Sm-like ribonucleoproteins"/>
    <property type="match status" value="1"/>
</dbReference>
<feature type="domain" description="Mechanosensitive ion channel MscS" evidence="8">
    <location>
        <begin position="188"/>
        <end position="253"/>
    </location>
</feature>
<feature type="transmembrane region" description="Helical" evidence="7">
    <location>
        <begin position="146"/>
        <end position="164"/>
    </location>
</feature>
<keyword evidence="6 7" id="KW-0472">Membrane</keyword>
<comment type="similarity">
    <text evidence="2">Belongs to the MscS (TC 1.A.23) family.</text>
</comment>
<comment type="subcellular location">
    <subcellularLocation>
        <location evidence="1">Cell membrane</location>
        <topology evidence="1">Multi-pass membrane protein</topology>
    </subcellularLocation>
</comment>
<evidence type="ECO:0000256" key="2">
    <source>
        <dbReference type="ARBA" id="ARBA00008017"/>
    </source>
</evidence>
<organism evidence="11 12">
    <name type="scientific">Pelotomaculum propionicicum</name>
    <dbReference type="NCBI Taxonomy" id="258475"/>
    <lineage>
        <taxon>Bacteria</taxon>
        <taxon>Bacillati</taxon>
        <taxon>Bacillota</taxon>
        <taxon>Clostridia</taxon>
        <taxon>Eubacteriales</taxon>
        <taxon>Desulfotomaculaceae</taxon>
        <taxon>Pelotomaculum</taxon>
    </lineage>
</organism>
<dbReference type="GO" id="GO:0005886">
    <property type="term" value="C:plasma membrane"/>
    <property type="evidence" value="ECO:0007669"/>
    <property type="project" value="UniProtKB-SubCell"/>
</dbReference>
<dbReference type="GO" id="GO:0008381">
    <property type="term" value="F:mechanosensitive monoatomic ion channel activity"/>
    <property type="evidence" value="ECO:0007669"/>
    <property type="project" value="InterPro"/>
</dbReference>
<keyword evidence="12" id="KW-1185">Reference proteome</keyword>
<dbReference type="Gene3D" id="1.10.287.1260">
    <property type="match status" value="1"/>
</dbReference>
<feature type="transmembrane region" description="Helical" evidence="7">
    <location>
        <begin position="102"/>
        <end position="125"/>
    </location>
</feature>
<dbReference type="InterPro" id="IPR023408">
    <property type="entry name" value="MscS_beta-dom_sf"/>
</dbReference>
<feature type="transmembrane region" description="Helical" evidence="7">
    <location>
        <begin position="170"/>
        <end position="200"/>
    </location>
</feature>
<dbReference type="Gene3D" id="2.30.30.60">
    <property type="match status" value="1"/>
</dbReference>
<accession>A0A4Y7RUP4</accession>
<evidence type="ECO:0000313" key="12">
    <source>
        <dbReference type="Proteomes" id="UP000297597"/>
    </source>
</evidence>
<dbReference type="EMBL" id="QFFZ01000006">
    <property type="protein sequence ID" value="TEB12601.1"/>
    <property type="molecule type" value="Genomic_DNA"/>
</dbReference>
<dbReference type="Pfam" id="PF21088">
    <property type="entry name" value="MS_channel_1st"/>
    <property type="match status" value="1"/>
</dbReference>
<gene>
    <name evidence="11" type="primary">mscS</name>
    <name evidence="11" type="ORF">Pmgp_00932</name>
</gene>
<dbReference type="InterPro" id="IPR006685">
    <property type="entry name" value="MscS_channel_2nd"/>
</dbReference>
<dbReference type="PANTHER" id="PTHR30221">
    <property type="entry name" value="SMALL-CONDUCTANCE MECHANOSENSITIVE CHANNEL"/>
    <property type="match status" value="1"/>
</dbReference>
<reference evidence="11 12" key="1">
    <citation type="journal article" date="2018" name="Environ. Microbiol.">
        <title>Novel energy conservation strategies and behaviour of Pelotomaculum schinkii driving syntrophic propionate catabolism.</title>
        <authorList>
            <person name="Hidalgo-Ahumada C.A.P."/>
            <person name="Nobu M.K."/>
            <person name="Narihiro T."/>
            <person name="Tamaki H."/>
            <person name="Liu W.T."/>
            <person name="Kamagata Y."/>
            <person name="Stams A.J.M."/>
            <person name="Imachi H."/>
            <person name="Sousa D.Z."/>
        </authorList>
    </citation>
    <scope>NUCLEOTIDE SEQUENCE [LARGE SCALE GENOMIC DNA]</scope>
    <source>
        <strain evidence="11 12">MGP</strain>
    </source>
</reference>
<evidence type="ECO:0000256" key="5">
    <source>
        <dbReference type="ARBA" id="ARBA00022989"/>
    </source>
</evidence>
<keyword evidence="3" id="KW-1003">Cell membrane</keyword>
<evidence type="ECO:0000256" key="3">
    <source>
        <dbReference type="ARBA" id="ARBA00022475"/>
    </source>
</evidence>
<dbReference type="SUPFAM" id="SSF82689">
    <property type="entry name" value="Mechanosensitive channel protein MscS (YggB), C-terminal domain"/>
    <property type="match status" value="1"/>
</dbReference>
<dbReference type="Proteomes" id="UP000297597">
    <property type="component" value="Unassembled WGS sequence"/>
</dbReference>
<dbReference type="InterPro" id="IPR011014">
    <property type="entry name" value="MscS_channel_TM-2"/>
</dbReference>
<dbReference type="InterPro" id="IPR045275">
    <property type="entry name" value="MscS_archaea/bacteria_type"/>
</dbReference>
<evidence type="ECO:0000256" key="1">
    <source>
        <dbReference type="ARBA" id="ARBA00004651"/>
    </source>
</evidence>
<dbReference type="Pfam" id="PF00924">
    <property type="entry name" value="MS_channel_2nd"/>
    <property type="match status" value="1"/>
</dbReference>
<evidence type="ECO:0000259" key="9">
    <source>
        <dbReference type="Pfam" id="PF21082"/>
    </source>
</evidence>
<sequence length="365" mass="40444">MLTISLSGCFNLNIVLLAGKTLAGIIACFVVAWLAGKLWDVFVGKLAGRSSLGLYNKLVTASHRHVVIFIFLASLRSTIWFLSTDPGWPGPALTNTLDKLLYTILIVVLAHWIDLAVQAAADWYSNEYSDRTQGSLEQFMPLLRQLSRLLIYFLALTYILEYFGKNITGLIATAGVASLAIALAAQETLSNMFAGLMLMLDRPFRPGDRIELDKGHIGDVLQIGTRTTRILTLDNNLIVVPNKDLANSRIINHVFPSPHVSLNLNIGVTGDTDLAEAKRIILEILHANQIVLDDPAPGVFFTGFAESHLNLAVNFWIENYKDSLRVKDQLNSSIKESFEKAGIGLPYPRRDVRIIDKIDKSENQD</sequence>
<dbReference type="AlphaFoldDB" id="A0A4Y7RUP4"/>
<proteinExistence type="inferred from homology"/>
<evidence type="ECO:0000256" key="6">
    <source>
        <dbReference type="ARBA" id="ARBA00023136"/>
    </source>
</evidence>
<keyword evidence="5 7" id="KW-1133">Transmembrane helix</keyword>
<dbReference type="InterPro" id="IPR049142">
    <property type="entry name" value="MS_channel_1st"/>
</dbReference>
<dbReference type="Pfam" id="PF21082">
    <property type="entry name" value="MS_channel_3rd"/>
    <property type="match status" value="1"/>
</dbReference>
<evidence type="ECO:0000259" key="8">
    <source>
        <dbReference type="Pfam" id="PF00924"/>
    </source>
</evidence>
<dbReference type="InterPro" id="IPR010920">
    <property type="entry name" value="LSM_dom_sf"/>
</dbReference>
<dbReference type="Gene3D" id="3.30.70.100">
    <property type="match status" value="1"/>
</dbReference>
<evidence type="ECO:0000259" key="10">
    <source>
        <dbReference type="Pfam" id="PF21088"/>
    </source>
</evidence>
<dbReference type="InterPro" id="IPR049278">
    <property type="entry name" value="MS_channel_C"/>
</dbReference>
<name>A0A4Y7RUP4_9FIRM</name>
<evidence type="ECO:0000256" key="7">
    <source>
        <dbReference type="SAM" id="Phobius"/>
    </source>
</evidence>
<dbReference type="SUPFAM" id="SSF82861">
    <property type="entry name" value="Mechanosensitive channel protein MscS (YggB), transmembrane region"/>
    <property type="match status" value="1"/>
</dbReference>
<evidence type="ECO:0000256" key="4">
    <source>
        <dbReference type="ARBA" id="ARBA00022692"/>
    </source>
</evidence>